<dbReference type="PANTHER" id="PTHR45651">
    <property type="entry name" value="CYCLIC NUCLEOTIDE-GATED ION CHANNEL 15-RELATED-RELATED"/>
    <property type="match status" value="1"/>
</dbReference>
<name>A0A314ZH03_PRUYE</name>
<comment type="caution">
    <text evidence="4">The sequence shown here is derived from an EMBL/GenBank/DDBJ whole genome shotgun (WGS) entry which is preliminary data.</text>
</comment>
<keyword evidence="3" id="KW-0472">Membrane</keyword>
<keyword evidence="1" id="KW-0813">Transport</keyword>
<organism evidence="4 5">
    <name type="scientific">Prunus yedoensis var. nudiflora</name>
    <dbReference type="NCBI Taxonomy" id="2094558"/>
    <lineage>
        <taxon>Eukaryota</taxon>
        <taxon>Viridiplantae</taxon>
        <taxon>Streptophyta</taxon>
        <taxon>Embryophyta</taxon>
        <taxon>Tracheophyta</taxon>
        <taxon>Spermatophyta</taxon>
        <taxon>Magnoliopsida</taxon>
        <taxon>eudicotyledons</taxon>
        <taxon>Gunneridae</taxon>
        <taxon>Pentapetalae</taxon>
        <taxon>rosids</taxon>
        <taxon>fabids</taxon>
        <taxon>Rosales</taxon>
        <taxon>Rosaceae</taxon>
        <taxon>Amygdaloideae</taxon>
        <taxon>Amygdaleae</taxon>
        <taxon>Prunus</taxon>
    </lineage>
</organism>
<feature type="region of interest" description="Disordered" evidence="2">
    <location>
        <begin position="23"/>
        <end position="43"/>
    </location>
</feature>
<feature type="transmembrane region" description="Helical" evidence="3">
    <location>
        <begin position="227"/>
        <end position="244"/>
    </location>
</feature>
<accession>A0A314ZH03</accession>
<keyword evidence="1" id="KW-0407">Ion channel</keyword>
<dbReference type="EMBL" id="PJQY01000152">
    <property type="protein sequence ID" value="PQQ17427.1"/>
    <property type="molecule type" value="Genomic_DNA"/>
</dbReference>
<dbReference type="GO" id="GO:0034220">
    <property type="term" value="P:monoatomic ion transmembrane transport"/>
    <property type="evidence" value="ECO:0007669"/>
    <property type="project" value="UniProtKB-KW"/>
</dbReference>
<keyword evidence="5" id="KW-1185">Reference proteome</keyword>
<feature type="transmembrane region" description="Helical" evidence="3">
    <location>
        <begin position="165"/>
        <end position="184"/>
    </location>
</feature>
<gene>
    <name evidence="4" type="ORF">Pyn_10418</name>
</gene>
<keyword evidence="3" id="KW-1133">Transmembrane helix</keyword>
<dbReference type="STRING" id="2094558.A0A314ZH03"/>
<evidence type="ECO:0000256" key="3">
    <source>
        <dbReference type="SAM" id="Phobius"/>
    </source>
</evidence>
<dbReference type="Proteomes" id="UP000250321">
    <property type="component" value="Unassembled WGS sequence"/>
</dbReference>
<evidence type="ECO:0000256" key="1">
    <source>
        <dbReference type="ARBA" id="ARBA00023303"/>
    </source>
</evidence>
<protein>
    <submittedName>
        <fullName evidence="4">Cyclic nucleotide-gated ion channel 1-like isoform X1</fullName>
    </submittedName>
</protein>
<evidence type="ECO:0000313" key="4">
    <source>
        <dbReference type="EMBL" id="PQQ17427.1"/>
    </source>
</evidence>
<dbReference type="AlphaFoldDB" id="A0A314ZH03"/>
<proteinExistence type="predicted"/>
<evidence type="ECO:0000256" key="2">
    <source>
        <dbReference type="SAM" id="MobiDB-lite"/>
    </source>
</evidence>
<dbReference type="OrthoDB" id="421226at2759"/>
<feature type="transmembrane region" description="Helical" evidence="3">
    <location>
        <begin position="55"/>
        <end position="79"/>
    </location>
</feature>
<feature type="compositionally biased region" description="Polar residues" evidence="2">
    <location>
        <begin position="31"/>
        <end position="40"/>
    </location>
</feature>
<feature type="transmembrane region" description="Helical" evidence="3">
    <location>
        <begin position="196"/>
        <end position="215"/>
    </location>
</feature>
<dbReference type="GO" id="GO:0016020">
    <property type="term" value="C:membrane"/>
    <property type="evidence" value="ECO:0007669"/>
    <property type="project" value="UniProtKB-SubCell"/>
</dbReference>
<keyword evidence="1" id="KW-0406">Ion transport</keyword>
<reference evidence="4 5" key="1">
    <citation type="submission" date="2018-02" db="EMBL/GenBank/DDBJ databases">
        <title>Draft genome of wild Prunus yedoensis var. nudiflora.</title>
        <authorList>
            <person name="Baek S."/>
            <person name="Kim J.-H."/>
            <person name="Choi K."/>
            <person name="Kim G.-B."/>
            <person name="Cho A."/>
            <person name="Jang H."/>
            <person name="Shin C.-H."/>
            <person name="Yu H.-J."/>
            <person name="Mun J.-H."/>
        </authorList>
    </citation>
    <scope>NUCLEOTIDE SEQUENCE [LARGE SCALE GENOMIC DNA]</scope>
    <source>
        <strain evidence="5">cv. Jeju island</strain>
        <tissue evidence="4">Leaf</tissue>
    </source>
</reference>
<keyword evidence="3" id="KW-0812">Transmembrane</keyword>
<sequence length="246" mass="28329">MAPTPGDVVEKAEATSVADNLKEKVARTDDPNSNNTTENSATRDVDAKKSKYAAWLHNIFVTSCVLGVLLDPLFLYIPLLNYDLKCLRLDKTIKIIALVSRSFTDLFYVCRIILHVCRFENCLPLIKQYLPESNIFHELLPEVTEVHGEEYQKPRITKEIKESSIIVDILAILPFPQVAILIFFPKMRASRSFEKLIMNFLFIVQYVPRVLRIYLSCKKARKPFKGHIPLWLKGLLNFFLYILASH</sequence>
<dbReference type="PANTHER" id="PTHR45651:SF68">
    <property type="entry name" value="ION TRANSPORT DOMAIN-CONTAINING PROTEIN"/>
    <property type="match status" value="1"/>
</dbReference>
<evidence type="ECO:0000313" key="5">
    <source>
        <dbReference type="Proteomes" id="UP000250321"/>
    </source>
</evidence>